<feature type="region of interest" description="Disordered" evidence="1">
    <location>
        <begin position="1"/>
        <end position="66"/>
    </location>
</feature>
<gene>
    <name evidence="2" type="ORF">H0A75_04215</name>
</gene>
<comment type="caution">
    <text evidence="2">The sequence shown here is derived from an EMBL/GenBank/DDBJ whole genome shotgun (WGS) entry which is preliminary data.</text>
</comment>
<name>A0A7Z0MNY1_9GAMM</name>
<sequence length="66" mass="7345">MIPSRTNSQPAEVSGSDRNADYRVDDTSRTLVNQKSIESVNTDYRDEIPSGTNSQPERGIESVIPY</sequence>
<accession>A0A7Z0MNY1</accession>
<proteinExistence type="predicted"/>
<evidence type="ECO:0000313" key="3">
    <source>
        <dbReference type="Proteomes" id="UP000537890"/>
    </source>
</evidence>
<organism evidence="2 3">
    <name type="scientific">Candidatus Methanofishera endochildressiae</name>
    <dbReference type="NCBI Taxonomy" id="2738884"/>
    <lineage>
        <taxon>Bacteria</taxon>
        <taxon>Pseudomonadati</taxon>
        <taxon>Pseudomonadota</taxon>
        <taxon>Gammaproteobacteria</taxon>
        <taxon>Candidatus Methanofishera</taxon>
    </lineage>
</organism>
<dbReference type="AlphaFoldDB" id="A0A7Z0MNY1"/>
<evidence type="ECO:0000256" key="1">
    <source>
        <dbReference type="SAM" id="MobiDB-lite"/>
    </source>
</evidence>
<feature type="compositionally biased region" description="Polar residues" evidence="1">
    <location>
        <begin position="29"/>
        <end position="42"/>
    </location>
</feature>
<feature type="compositionally biased region" description="Basic and acidic residues" evidence="1">
    <location>
        <begin position="18"/>
        <end position="28"/>
    </location>
</feature>
<evidence type="ECO:0000313" key="2">
    <source>
        <dbReference type="EMBL" id="NYT46932.1"/>
    </source>
</evidence>
<dbReference type="EMBL" id="JACCHS010000059">
    <property type="protein sequence ID" value="NYT46932.1"/>
    <property type="molecule type" value="Genomic_DNA"/>
</dbReference>
<protein>
    <submittedName>
        <fullName evidence="2">Uncharacterized protein</fullName>
    </submittedName>
</protein>
<feature type="compositionally biased region" description="Polar residues" evidence="1">
    <location>
        <begin position="1"/>
        <end position="11"/>
    </location>
</feature>
<dbReference type="Proteomes" id="UP000537890">
    <property type="component" value="Unassembled WGS sequence"/>
</dbReference>
<reference evidence="2 3" key="1">
    <citation type="submission" date="2020-05" db="EMBL/GenBank/DDBJ databases">
        <title>Horizontal transmission and recombination maintain forever young bacterial symbiont genomes.</title>
        <authorList>
            <person name="Russell S.L."/>
            <person name="Pepper-Tunick E."/>
            <person name="Svedberg J."/>
            <person name="Byrne A."/>
            <person name="Ruelas Castillo J."/>
            <person name="Vollmers C."/>
            <person name="Beinart R.A."/>
            <person name="Corbett-Detig R."/>
        </authorList>
    </citation>
    <scope>NUCLEOTIDE SEQUENCE [LARGE SCALE GENOMIC DNA]</scope>
    <source>
        <strain evidence="2">4727-3</strain>
    </source>
</reference>